<organism evidence="2 3">
    <name type="scientific">Methylomirabilis oxygeniifera</name>
    <dbReference type="NCBI Taxonomy" id="671143"/>
    <lineage>
        <taxon>Bacteria</taxon>
        <taxon>Candidatus Methylomirabilota</taxon>
        <taxon>Candidatus Methylomirabilia</taxon>
        <taxon>Candidatus Methylomirabilales</taxon>
        <taxon>Candidatus Methylomirabilaceae</taxon>
        <taxon>Candidatus Methylomirabilis</taxon>
    </lineage>
</organism>
<gene>
    <name evidence="2" type="ORF">DAMO_2949</name>
</gene>
<evidence type="ECO:0000313" key="3">
    <source>
        <dbReference type="Proteomes" id="UP000006898"/>
    </source>
</evidence>
<dbReference type="Proteomes" id="UP000006898">
    <property type="component" value="Chromosome"/>
</dbReference>
<protein>
    <submittedName>
        <fullName evidence="2">Uncharacterized protein</fullName>
    </submittedName>
</protein>
<evidence type="ECO:0000313" key="2">
    <source>
        <dbReference type="EMBL" id="CBE70022.1"/>
    </source>
</evidence>
<name>D5MLW5_METO1</name>
<reference evidence="2 3" key="1">
    <citation type="journal article" date="2010" name="Nature">
        <title>Nitrite-driven anaerobic methane oxidation by oxygenic bacteria.</title>
        <authorList>
            <person name="Ettwig K.F."/>
            <person name="Butler M.K."/>
            <person name="Le Paslier D."/>
            <person name="Pelletier E."/>
            <person name="Mangenot S."/>
            <person name="Kuypers M.M.M."/>
            <person name="Schreiber F."/>
            <person name="Dutilh B.E."/>
            <person name="Zedelius J."/>
            <person name="de Beer D."/>
            <person name="Gloerich J."/>
            <person name="Wessels H.J.C.T."/>
            <person name="van Allen T."/>
            <person name="Luesken F."/>
            <person name="Wu M."/>
            <person name="van de Pas-Schoonen K.T."/>
            <person name="Op den Camp H.J.M."/>
            <person name="Janssen-Megens E.M."/>
            <person name="Francoijs K-J."/>
            <person name="Stunnenberg H."/>
            <person name="Weissenbach J."/>
            <person name="Jetten M.S.M."/>
            <person name="Strous M."/>
        </authorList>
    </citation>
    <scope>NUCLEOTIDE SEQUENCE [LARGE SCALE GENOMIC DNA]</scope>
</reference>
<sequence length="59" mass="6619">MRYFGLTAESSQAILAFVFIVNRGTIVYRSIGIHHETDISAQQEQAKTNARFSGSHEHP</sequence>
<dbReference type="HOGENOM" id="CLU_2951699_0_0_0"/>
<accession>D5MLW5</accession>
<dbReference type="STRING" id="671143.DAMO_2949"/>
<evidence type="ECO:0000256" key="1">
    <source>
        <dbReference type="SAM" id="MobiDB-lite"/>
    </source>
</evidence>
<dbReference type="AlphaFoldDB" id="D5MLW5"/>
<dbReference type="KEGG" id="mox:DAMO_2949"/>
<feature type="compositionally biased region" description="Polar residues" evidence="1">
    <location>
        <begin position="39"/>
        <end position="52"/>
    </location>
</feature>
<dbReference type="EMBL" id="FP565575">
    <property type="protein sequence ID" value="CBE70022.1"/>
    <property type="molecule type" value="Genomic_DNA"/>
</dbReference>
<proteinExistence type="predicted"/>
<feature type="region of interest" description="Disordered" evidence="1">
    <location>
        <begin position="39"/>
        <end position="59"/>
    </location>
</feature>